<dbReference type="InterPro" id="IPR002123">
    <property type="entry name" value="Plipid/glycerol_acylTrfase"/>
</dbReference>
<keyword evidence="5" id="KW-0012">Acyltransferase</keyword>
<dbReference type="SMART" id="SM00563">
    <property type="entry name" value="PlsC"/>
    <property type="match status" value="1"/>
</dbReference>
<dbReference type="SUPFAM" id="SSF69593">
    <property type="entry name" value="Glycerol-3-phosphate (1)-acyltransferase"/>
    <property type="match status" value="1"/>
</dbReference>
<dbReference type="GO" id="GO:0006631">
    <property type="term" value="P:fatty acid metabolic process"/>
    <property type="evidence" value="ECO:0007669"/>
    <property type="project" value="TreeGrafter"/>
</dbReference>
<evidence type="ECO:0000256" key="3">
    <source>
        <dbReference type="ARBA" id="ARBA00022679"/>
    </source>
</evidence>
<protein>
    <recommendedName>
        <fullName evidence="6">Phospholipid/glycerol acyltransferase domain-containing protein</fullName>
    </recommendedName>
</protein>
<evidence type="ECO:0000256" key="5">
    <source>
        <dbReference type="ARBA" id="ARBA00023315"/>
    </source>
</evidence>
<dbReference type="InterPro" id="IPR022284">
    <property type="entry name" value="GPAT/DHAPAT"/>
</dbReference>
<dbReference type="EMBL" id="CAJZBQ010000053">
    <property type="protein sequence ID" value="CAG9331851.1"/>
    <property type="molecule type" value="Genomic_DNA"/>
</dbReference>
<evidence type="ECO:0000259" key="6">
    <source>
        <dbReference type="SMART" id="SM00563"/>
    </source>
</evidence>
<dbReference type="InterPro" id="IPR045520">
    <property type="entry name" value="GPAT/DHAPAT_C"/>
</dbReference>
<dbReference type="GO" id="GO:0008654">
    <property type="term" value="P:phospholipid biosynthetic process"/>
    <property type="evidence" value="ECO:0007669"/>
    <property type="project" value="TreeGrafter"/>
</dbReference>
<dbReference type="Pfam" id="PF19277">
    <property type="entry name" value="GPAT_C"/>
    <property type="match status" value="1"/>
</dbReference>
<feature type="domain" description="Phospholipid/glycerol acyltransferase" evidence="6">
    <location>
        <begin position="589"/>
        <end position="717"/>
    </location>
</feature>
<evidence type="ECO:0000256" key="1">
    <source>
        <dbReference type="ARBA" id="ARBA00004184"/>
    </source>
</evidence>
<dbReference type="CDD" id="cd05236">
    <property type="entry name" value="FAR-N_SDR_e"/>
    <property type="match status" value="1"/>
</dbReference>
<dbReference type="InterPro" id="IPR041728">
    <property type="entry name" value="GPAT/DHAPAT_LPLAT"/>
</dbReference>
<evidence type="ECO:0000313" key="7">
    <source>
        <dbReference type="EMBL" id="CAG9331851.1"/>
    </source>
</evidence>
<evidence type="ECO:0000313" key="8">
    <source>
        <dbReference type="Proteomes" id="UP001162131"/>
    </source>
</evidence>
<dbReference type="SUPFAM" id="SSF51735">
    <property type="entry name" value="NAD(P)-binding Rossmann-fold domains"/>
    <property type="match status" value="1"/>
</dbReference>
<dbReference type="CDD" id="cd09071">
    <property type="entry name" value="FAR_C"/>
    <property type="match status" value="1"/>
</dbReference>
<dbReference type="Pfam" id="PF01553">
    <property type="entry name" value="Acyltransferase"/>
    <property type="match status" value="1"/>
</dbReference>
<accession>A0AAU9K3T3</accession>
<comment type="similarity">
    <text evidence="2">Belongs to the GPAT/DAPAT family.</text>
</comment>
<dbReference type="GO" id="GO:0019432">
    <property type="term" value="P:triglyceride biosynthetic process"/>
    <property type="evidence" value="ECO:0007669"/>
    <property type="project" value="TreeGrafter"/>
</dbReference>
<dbReference type="InterPro" id="IPR033640">
    <property type="entry name" value="FAR_C"/>
</dbReference>
<dbReference type="FunFam" id="3.40.50.720:FF:000458">
    <property type="entry name" value="Fatty acyl-CoA reductase"/>
    <property type="match status" value="1"/>
</dbReference>
<comment type="subcellular location">
    <subcellularLocation>
        <location evidence="1">Endomembrane system</location>
        <topology evidence="1">Peripheral membrane protein</topology>
    </subcellularLocation>
</comment>
<name>A0AAU9K3T3_9CILI</name>
<dbReference type="Gene3D" id="3.40.50.720">
    <property type="entry name" value="NAD(P)-binding Rossmann-like Domain"/>
    <property type="match status" value="1"/>
</dbReference>
<evidence type="ECO:0000256" key="2">
    <source>
        <dbReference type="ARBA" id="ARBA00007937"/>
    </source>
</evidence>
<dbReference type="InterPro" id="IPR036291">
    <property type="entry name" value="NAD(P)-bd_dom_sf"/>
</dbReference>
<dbReference type="PANTHER" id="PTHR12563">
    <property type="entry name" value="GLYCEROL-3-PHOSPHATE ACYLTRANSFERASE"/>
    <property type="match status" value="1"/>
</dbReference>
<keyword evidence="8" id="KW-1185">Reference proteome</keyword>
<evidence type="ECO:0000256" key="4">
    <source>
        <dbReference type="ARBA" id="ARBA00023136"/>
    </source>
</evidence>
<dbReference type="CDD" id="cd07993">
    <property type="entry name" value="LPLAT_DHAPAT-like"/>
    <property type="match status" value="1"/>
</dbReference>
<dbReference type="Pfam" id="PF07993">
    <property type="entry name" value="NAD_binding_4"/>
    <property type="match status" value="1"/>
</dbReference>
<sequence>MVEAFYEGKNILVTGCTGFVGKVLLEKILYSLPQINRIYVFIRHKKNTIAGERFRKEIIDSPIFDRLRARELAFDDFIQAKVFPIEGDLQQEALALSPQDRQHLIDNVNIIMNSAASIDFNQRLDQALQINTLGTLRVIDLGKQCKNLVAFVQVSTAYVNCIQKGWVEEKIYPVSWKPRQLLQDLLQLSVEEIERRTPDIITPYPNTYTFTKNLTENLIKDEVKDMPICIMRPSIIGSSWREPVPGWIDSVSAAGTFFFSIGLGILKVGLGNRKTILDQIPVDIVANGIIVAAAKLCRPNKVEILMLGTSSVNPVTLGTCADVSSNYWQKFPSSKAISSVSIAFYKNLKAYDAMHKVRRQLPAWLFLKYGQLTGNQAVVKNALRFKKVLGRERVIGQVFSHFTLNDWIFSSQNLSALQKGLTRDEAMKFDLDITKIDWRIFLSNFCYGLKKFVLKEPADPPSADSTSLNINWDYRKRQYFSDITWAYNHGEPMFIRGLHEMKSMIINAPKVQEVIRKLAEEDKNTSESALHRKAQHIIDRMACDLRMPMVRVFGWFLRKIWRTIYEKVEVNQEALMKIKELKLKNTGPIVLVPTHRSYIDFLIMSYVFFSFNIKIPYIAATDEFLSITLINHLLRTTGAFFIKRRVSGDHLYAAILSEYMKQLLRDQQILEFFVEGTRSRTGKTLHPKFGLLSMCTEAFFEGEVQDIHFVPVTINYERVLEGETFPFELLGEEKVRESLLRVVKSSKILNMNFGKIYVTLSEPISIKAFSLSKVPSNQIVNHQAKDNINKLLGYEIVYRLQDHIMIMPTSLVAAVLLMHRRGVSDDELVSKVEWLRDEIKIRGWKVGGVDSGSAQASVRNAISHLGNTISHKKDVFEPSISMRDDYKNILLLSYYRNALHHIFIGEALCACALYSFGEKLAWNSGVSKERVIVETLFLWNLIEKEFVSRFSTSKEEAIENSLKVLKKRGVLEEIEDKIKIKQNGELMISFLCSLLWPVIDSYWVTLVFSLALRTRQHPKFEKALQNVQWFAENMYEERGLAFYESCSLENLKNALHTFEKMGVIEHSGPEKLLTISETYSKNEAKLEELLDHIGNFRKTSMTSTLSSYDDLKRALLDEFPLMPKI</sequence>
<dbReference type="AlphaFoldDB" id="A0AAU9K3T3"/>
<dbReference type="Pfam" id="PF03015">
    <property type="entry name" value="Sterile"/>
    <property type="match status" value="1"/>
</dbReference>
<dbReference type="InterPro" id="IPR013120">
    <property type="entry name" value="FAR_NAD-bd"/>
</dbReference>
<reference evidence="7" key="1">
    <citation type="submission" date="2021-09" db="EMBL/GenBank/DDBJ databases">
        <authorList>
            <consortium name="AG Swart"/>
            <person name="Singh M."/>
            <person name="Singh A."/>
            <person name="Seah K."/>
            <person name="Emmerich C."/>
        </authorList>
    </citation>
    <scope>NUCLEOTIDE SEQUENCE</scope>
    <source>
        <strain evidence="7">ATCC30299</strain>
    </source>
</reference>
<gene>
    <name evidence="7" type="ORF">BSTOLATCC_MIC53910</name>
</gene>
<dbReference type="PANTHER" id="PTHR12563:SF17">
    <property type="entry name" value="DIHYDROXYACETONE PHOSPHATE ACYLTRANSFERASE"/>
    <property type="match status" value="1"/>
</dbReference>
<proteinExistence type="inferred from homology"/>
<dbReference type="Proteomes" id="UP001162131">
    <property type="component" value="Unassembled WGS sequence"/>
</dbReference>
<keyword evidence="4" id="KW-0472">Membrane</keyword>
<dbReference type="GO" id="GO:0031966">
    <property type="term" value="C:mitochondrial membrane"/>
    <property type="evidence" value="ECO:0007669"/>
    <property type="project" value="TreeGrafter"/>
</dbReference>
<dbReference type="GO" id="GO:0004366">
    <property type="term" value="F:glycerol-3-phosphate O-acyltransferase activity"/>
    <property type="evidence" value="ECO:0007669"/>
    <property type="project" value="TreeGrafter"/>
</dbReference>
<dbReference type="GO" id="GO:0012505">
    <property type="term" value="C:endomembrane system"/>
    <property type="evidence" value="ECO:0007669"/>
    <property type="project" value="UniProtKB-SubCell"/>
</dbReference>
<keyword evidence="3" id="KW-0808">Transferase</keyword>
<organism evidence="7 8">
    <name type="scientific">Blepharisma stoltei</name>
    <dbReference type="NCBI Taxonomy" id="1481888"/>
    <lineage>
        <taxon>Eukaryota</taxon>
        <taxon>Sar</taxon>
        <taxon>Alveolata</taxon>
        <taxon>Ciliophora</taxon>
        <taxon>Postciliodesmatophora</taxon>
        <taxon>Heterotrichea</taxon>
        <taxon>Heterotrichida</taxon>
        <taxon>Blepharismidae</taxon>
        <taxon>Blepharisma</taxon>
    </lineage>
</organism>
<dbReference type="GO" id="GO:0006072">
    <property type="term" value="P:glycerol-3-phosphate metabolic process"/>
    <property type="evidence" value="ECO:0007669"/>
    <property type="project" value="TreeGrafter"/>
</dbReference>
<comment type="caution">
    <text evidence="7">The sequence shown here is derived from an EMBL/GenBank/DDBJ whole genome shotgun (WGS) entry which is preliminary data.</text>
</comment>